<keyword evidence="1 2" id="KW-0129">CBS domain</keyword>
<accession>A0ABP7HL48</accession>
<reference evidence="5" key="1">
    <citation type="journal article" date="2019" name="Int. J. Syst. Evol. Microbiol.">
        <title>The Global Catalogue of Microorganisms (GCM) 10K type strain sequencing project: providing services to taxonomists for standard genome sequencing and annotation.</title>
        <authorList>
            <consortium name="The Broad Institute Genomics Platform"/>
            <consortium name="The Broad Institute Genome Sequencing Center for Infectious Disease"/>
            <person name="Wu L."/>
            <person name="Ma J."/>
        </authorList>
    </citation>
    <scope>NUCLEOTIDE SEQUENCE [LARGE SCALE GENOMIC DNA]</scope>
    <source>
        <strain evidence="5">JCM 17017</strain>
    </source>
</reference>
<feature type="domain" description="CBS" evidence="3">
    <location>
        <begin position="72"/>
        <end position="127"/>
    </location>
</feature>
<dbReference type="PANTHER" id="PTHR43080">
    <property type="entry name" value="CBS DOMAIN-CONTAINING PROTEIN CBSX3, MITOCHONDRIAL"/>
    <property type="match status" value="1"/>
</dbReference>
<keyword evidence="5" id="KW-1185">Reference proteome</keyword>
<comment type="caution">
    <text evidence="4">The sequence shown here is derived from an EMBL/GenBank/DDBJ whole genome shotgun (WGS) entry which is preliminary data.</text>
</comment>
<proteinExistence type="predicted"/>
<dbReference type="Gene3D" id="3.10.580.10">
    <property type="entry name" value="CBS-domain"/>
    <property type="match status" value="1"/>
</dbReference>
<evidence type="ECO:0000256" key="2">
    <source>
        <dbReference type="PROSITE-ProRule" id="PRU00703"/>
    </source>
</evidence>
<dbReference type="Proteomes" id="UP001501624">
    <property type="component" value="Unassembled WGS sequence"/>
</dbReference>
<organism evidence="4 5">
    <name type="scientific">Amycolatopsis tucumanensis</name>
    <dbReference type="NCBI Taxonomy" id="401106"/>
    <lineage>
        <taxon>Bacteria</taxon>
        <taxon>Bacillati</taxon>
        <taxon>Actinomycetota</taxon>
        <taxon>Actinomycetes</taxon>
        <taxon>Pseudonocardiales</taxon>
        <taxon>Pseudonocardiaceae</taxon>
        <taxon>Amycolatopsis</taxon>
    </lineage>
</organism>
<sequence length="201" mass="21714">MRAKDIMSTPAVTVEPGTPVKSAEWLMAQRGFTALPVIEEDRLAGIVTESDFVADRFRGEGTRVARRVGEVMTTGVVTVGPETDVTEVGRMMAGRGIRAVPVVDGNRIVGVITARDLVRVLARPDALLEHDIRARLAVLGRADRWYVDVKDGRALILDSEGGQRDDEIAAALAEGVPGVIEARCYAGDVEHFDAVERVPRA</sequence>
<dbReference type="PROSITE" id="PS51371">
    <property type="entry name" value="CBS"/>
    <property type="match status" value="2"/>
</dbReference>
<dbReference type="PANTHER" id="PTHR43080:SF29">
    <property type="entry name" value="OS02G0818000 PROTEIN"/>
    <property type="match status" value="1"/>
</dbReference>
<name>A0ABP7HL48_9PSEU</name>
<evidence type="ECO:0000313" key="4">
    <source>
        <dbReference type="EMBL" id="GAA3795406.1"/>
    </source>
</evidence>
<evidence type="ECO:0000259" key="3">
    <source>
        <dbReference type="PROSITE" id="PS51371"/>
    </source>
</evidence>
<dbReference type="RefSeq" id="WP_237334597.1">
    <property type="nucleotide sequence ID" value="NZ_BAABCM010000001.1"/>
</dbReference>
<gene>
    <name evidence="4" type="ORF">GCM10022380_10500</name>
</gene>
<dbReference type="SMART" id="SM00116">
    <property type="entry name" value="CBS"/>
    <property type="match status" value="2"/>
</dbReference>
<dbReference type="InterPro" id="IPR000644">
    <property type="entry name" value="CBS_dom"/>
</dbReference>
<feature type="domain" description="CBS" evidence="3">
    <location>
        <begin position="7"/>
        <end position="62"/>
    </location>
</feature>
<dbReference type="SUPFAM" id="SSF54631">
    <property type="entry name" value="CBS-domain pair"/>
    <property type="match status" value="1"/>
</dbReference>
<protein>
    <submittedName>
        <fullName evidence="4">CBS domain-containing protein</fullName>
    </submittedName>
</protein>
<dbReference type="EMBL" id="BAABCM010000001">
    <property type="protein sequence ID" value="GAA3795406.1"/>
    <property type="molecule type" value="Genomic_DNA"/>
</dbReference>
<dbReference type="Pfam" id="PF00571">
    <property type="entry name" value="CBS"/>
    <property type="match status" value="2"/>
</dbReference>
<dbReference type="InterPro" id="IPR051257">
    <property type="entry name" value="Diverse_CBS-Domain"/>
</dbReference>
<dbReference type="InterPro" id="IPR046342">
    <property type="entry name" value="CBS_dom_sf"/>
</dbReference>
<evidence type="ECO:0000256" key="1">
    <source>
        <dbReference type="ARBA" id="ARBA00023122"/>
    </source>
</evidence>
<evidence type="ECO:0000313" key="5">
    <source>
        <dbReference type="Proteomes" id="UP001501624"/>
    </source>
</evidence>